<keyword evidence="2" id="KW-0813">Transport</keyword>
<evidence type="ECO:0000256" key="6">
    <source>
        <dbReference type="ARBA" id="ARBA00023136"/>
    </source>
</evidence>
<name>A0A0F9B967_9ZZZZ</name>
<organism evidence="9">
    <name type="scientific">marine sediment metagenome</name>
    <dbReference type="NCBI Taxonomy" id="412755"/>
    <lineage>
        <taxon>unclassified sequences</taxon>
        <taxon>metagenomes</taxon>
        <taxon>ecological metagenomes</taxon>
    </lineage>
</organism>
<dbReference type="GO" id="GO:0005886">
    <property type="term" value="C:plasma membrane"/>
    <property type="evidence" value="ECO:0007669"/>
    <property type="project" value="UniProtKB-SubCell"/>
</dbReference>
<comment type="caution">
    <text evidence="9">The sequence shown here is derived from an EMBL/GenBank/DDBJ whole genome shotgun (WGS) entry which is preliminary data.</text>
</comment>
<keyword evidence="4 7" id="KW-0812">Transmembrane</keyword>
<dbReference type="PANTHER" id="PTHR43005:SF2">
    <property type="entry name" value="INTEGRAL MEMBRANE SUGAR TRANSPORT PROTEIN"/>
    <property type="match status" value="1"/>
</dbReference>
<feature type="transmembrane region" description="Helical" evidence="7">
    <location>
        <begin position="168"/>
        <end position="188"/>
    </location>
</feature>
<feature type="transmembrane region" description="Helical" evidence="7">
    <location>
        <begin position="110"/>
        <end position="131"/>
    </location>
</feature>
<dbReference type="CDD" id="cd06261">
    <property type="entry name" value="TM_PBP2"/>
    <property type="match status" value="1"/>
</dbReference>
<evidence type="ECO:0000256" key="2">
    <source>
        <dbReference type="ARBA" id="ARBA00022448"/>
    </source>
</evidence>
<dbReference type="InterPro" id="IPR000515">
    <property type="entry name" value="MetI-like"/>
</dbReference>
<accession>A0A0F9B967</accession>
<feature type="domain" description="ABC transmembrane type-1" evidence="8">
    <location>
        <begin position="73"/>
        <end position="285"/>
    </location>
</feature>
<feature type="transmembrane region" description="Helical" evidence="7">
    <location>
        <begin position="16"/>
        <end position="39"/>
    </location>
</feature>
<dbReference type="EMBL" id="LAZR01042104">
    <property type="protein sequence ID" value="KKL10327.1"/>
    <property type="molecule type" value="Genomic_DNA"/>
</dbReference>
<evidence type="ECO:0000256" key="4">
    <source>
        <dbReference type="ARBA" id="ARBA00022692"/>
    </source>
</evidence>
<feature type="transmembrane region" description="Helical" evidence="7">
    <location>
        <begin position="137"/>
        <end position="156"/>
    </location>
</feature>
<feature type="transmembrane region" description="Helical" evidence="7">
    <location>
        <begin position="77"/>
        <end position="98"/>
    </location>
</feature>
<dbReference type="Pfam" id="PF00528">
    <property type="entry name" value="BPD_transp_1"/>
    <property type="match status" value="1"/>
</dbReference>
<dbReference type="PROSITE" id="PS50928">
    <property type="entry name" value="ABC_TM1"/>
    <property type="match status" value="1"/>
</dbReference>
<evidence type="ECO:0000259" key="8">
    <source>
        <dbReference type="PROSITE" id="PS50928"/>
    </source>
</evidence>
<feature type="transmembrane region" description="Helical" evidence="7">
    <location>
        <begin position="264"/>
        <end position="286"/>
    </location>
</feature>
<keyword evidence="6 7" id="KW-0472">Membrane</keyword>
<evidence type="ECO:0000256" key="5">
    <source>
        <dbReference type="ARBA" id="ARBA00022989"/>
    </source>
</evidence>
<keyword evidence="5 7" id="KW-1133">Transmembrane helix</keyword>
<evidence type="ECO:0000256" key="1">
    <source>
        <dbReference type="ARBA" id="ARBA00004651"/>
    </source>
</evidence>
<proteinExistence type="predicted"/>
<dbReference type="Gene3D" id="1.10.3720.10">
    <property type="entry name" value="MetI-like"/>
    <property type="match status" value="1"/>
</dbReference>
<dbReference type="PANTHER" id="PTHR43005">
    <property type="entry name" value="BLR7065 PROTEIN"/>
    <property type="match status" value="1"/>
</dbReference>
<dbReference type="InterPro" id="IPR035906">
    <property type="entry name" value="MetI-like_sf"/>
</dbReference>
<sequence>MKEQLKIGWFEKNTKWLLLLPTIFILLALTIYPLIYSVIAMLHTVNIRTGERTFVGPGNFIQMAKDPFFWNALKNTAIYTFSAVSVEFVIGLFLALFLSTRIIGRNVFRSLILAPMMLPPIVVAVIFKIIYIPDFGVINWFLSLIGIKGIIWEASVDTALISLILVDIWEWTPFMFLILLAGLQAIPLDPYEAAEVDGATKYQIFRDITFPMLRPAILIALLLRIMDTLRIFDQIFIMTGGGPANATETMSIYIYRHGFRFTNIGYATAMSFIMLIITIVISNIFIKRLKTEEVF</sequence>
<keyword evidence="3" id="KW-1003">Cell membrane</keyword>
<protein>
    <recommendedName>
        <fullName evidence="8">ABC transmembrane type-1 domain-containing protein</fullName>
    </recommendedName>
</protein>
<gene>
    <name evidence="9" type="ORF">LCGC14_2556960</name>
</gene>
<comment type="subcellular location">
    <subcellularLocation>
        <location evidence="1">Cell membrane</location>
        <topology evidence="1">Multi-pass membrane protein</topology>
    </subcellularLocation>
</comment>
<dbReference type="SUPFAM" id="SSF161098">
    <property type="entry name" value="MetI-like"/>
    <property type="match status" value="1"/>
</dbReference>
<evidence type="ECO:0000256" key="3">
    <source>
        <dbReference type="ARBA" id="ARBA00022475"/>
    </source>
</evidence>
<dbReference type="AlphaFoldDB" id="A0A0F9B967"/>
<evidence type="ECO:0000313" key="9">
    <source>
        <dbReference type="EMBL" id="KKL10327.1"/>
    </source>
</evidence>
<dbReference type="GO" id="GO:0055085">
    <property type="term" value="P:transmembrane transport"/>
    <property type="evidence" value="ECO:0007669"/>
    <property type="project" value="InterPro"/>
</dbReference>
<reference evidence="9" key="1">
    <citation type="journal article" date="2015" name="Nature">
        <title>Complex archaea that bridge the gap between prokaryotes and eukaryotes.</title>
        <authorList>
            <person name="Spang A."/>
            <person name="Saw J.H."/>
            <person name="Jorgensen S.L."/>
            <person name="Zaremba-Niedzwiedzka K."/>
            <person name="Martijn J."/>
            <person name="Lind A.E."/>
            <person name="van Eijk R."/>
            <person name="Schleper C."/>
            <person name="Guy L."/>
            <person name="Ettema T.J."/>
        </authorList>
    </citation>
    <scope>NUCLEOTIDE SEQUENCE</scope>
</reference>
<evidence type="ECO:0000256" key="7">
    <source>
        <dbReference type="SAM" id="Phobius"/>
    </source>
</evidence>